<name>A0A3A8QIM4_9BACT</name>
<keyword evidence="2" id="KW-1185">Reference proteome</keyword>
<evidence type="ECO:0000313" key="2">
    <source>
        <dbReference type="Proteomes" id="UP000272888"/>
    </source>
</evidence>
<proteinExistence type="predicted"/>
<gene>
    <name evidence="1" type="ORF">D7V93_01440</name>
</gene>
<accession>A0A3A8QIM4</accession>
<sequence length="70" mass="8593">MLQPSRQWRLRSNWLRTRPRRLFSEGVWPQPGGQLRMKVNPRIKTASLIRDERLKPSRDRLEWGWRARVE</sequence>
<comment type="caution">
    <text evidence="1">The sequence shown here is derived from an EMBL/GenBank/DDBJ whole genome shotgun (WGS) entry which is preliminary data.</text>
</comment>
<dbReference type="AlphaFoldDB" id="A0A3A8QIM4"/>
<organism evidence="1 2">
    <name type="scientific">Corallococcus llansteffanensis</name>
    <dbReference type="NCBI Taxonomy" id="2316731"/>
    <lineage>
        <taxon>Bacteria</taxon>
        <taxon>Pseudomonadati</taxon>
        <taxon>Myxococcota</taxon>
        <taxon>Myxococcia</taxon>
        <taxon>Myxococcales</taxon>
        <taxon>Cystobacterineae</taxon>
        <taxon>Myxococcaceae</taxon>
        <taxon>Corallococcus</taxon>
    </lineage>
</organism>
<protein>
    <submittedName>
        <fullName evidence="1">Uncharacterized protein</fullName>
    </submittedName>
</protein>
<dbReference type="EMBL" id="RAWB01000007">
    <property type="protein sequence ID" value="RKH68427.1"/>
    <property type="molecule type" value="Genomic_DNA"/>
</dbReference>
<reference evidence="2" key="1">
    <citation type="submission" date="2018-09" db="EMBL/GenBank/DDBJ databases">
        <authorList>
            <person name="Livingstone P.G."/>
            <person name="Whitworth D.E."/>
        </authorList>
    </citation>
    <scope>NUCLEOTIDE SEQUENCE [LARGE SCALE GENOMIC DNA]</scope>
    <source>
        <strain evidence="2">CA051B</strain>
    </source>
</reference>
<dbReference type="Proteomes" id="UP000272888">
    <property type="component" value="Unassembled WGS sequence"/>
</dbReference>
<evidence type="ECO:0000313" key="1">
    <source>
        <dbReference type="EMBL" id="RKH68427.1"/>
    </source>
</evidence>